<dbReference type="Gene3D" id="1.10.510.10">
    <property type="entry name" value="Transferase(Phosphotransferase) domain 1"/>
    <property type="match status" value="1"/>
</dbReference>
<gene>
    <name evidence="15" type="ORF">GSTENG00013590001</name>
</gene>
<reference evidence="15" key="1">
    <citation type="journal article" date="2004" name="Nature">
        <title>Genome duplication in the teleost fish Tetraodon nigroviridis reveals the early vertebrate proto-karyotype.</title>
        <authorList>
            <person name="Jaillon O."/>
            <person name="Aury J.-M."/>
            <person name="Brunet F."/>
            <person name="Petit J.-L."/>
            <person name="Stange-Thomann N."/>
            <person name="Mauceli E."/>
            <person name="Bouneau L."/>
            <person name="Fischer C."/>
            <person name="Ozouf-Costaz C."/>
            <person name="Bernot A."/>
            <person name="Nicaud S."/>
            <person name="Jaffe D."/>
            <person name="Fisher S."/>
            <person name="Lutfalla G."/>
            <person name="Dossat C."/>
            <person name="Segurens B."/>
            <person name="Dasilva C."/>
            <person name="Salanoubat M."/>
            <person name="Levy M."/>
            <person name="Boudet N."/>
            <person name="Castellano S."/>
            <person name="Anthouard V."/>
            <person name="Jubin C."/>
            <person name="Castelli V."/>
            <person name="Katinka M."/>
            <person name="Vacherie B."/>
            <person name="Biemont C."/>
            <person name="Skalli Z."/>
            <person name="Cattolico L."/>
            <person name="Poulain J."/>
            <person name="De Berardinis V."/>
            <person name="Cruaud C."/>
            <person name="Duprat S."/>
            <person name="Brottier P."/>
            <person name="Coutanceau J.-P."/>
            <person name="Gouzy J."/>
            <person name="Parra G."/>
            <person name="Lardier G."/>
            <person name="Chapple C."/>
            <person name="McKernan K.J."/>
            <person name="McEwan P."/>
            <person name="Bosak S."/>
            <person name="Kellis M."/>
            <person name="Volff J.-N."/>
            <person name="Guigo R."/>
            <person name="Zody M.C."/>
            <person name="Mesirov J."/>
            <person name="Lindblad-Toh K."/>
            <person name="Birren B."/>
            <person name="Nusbaum C."/>
            <person name="Kahn D."/>
            <person name="Robinson-Rechavi M."/>
            <person name="Laudet V."/>
            <person name="Schachter V."/>
            <person name="Quetier F."/>
            <person name="Saurin W."/>
            <person name="Scarpelli C."/>
            <person name="Wincker P."/>
            <person name="Lander E.S."/>
            <person name="Weissenbach J."/>
            <person name="Roest Crollius H."/>
        </authorList>
    </citation>
    <scope>NUCLEOTIDE SEQUENCE [LARGE SCALE GENOMIC DNA]</scope>
</reference>
<evidence type="ECO:0000256" key="3">
    <source>
        <dbReference type="ARBA" id="ARBA00012401"/>
    </source>
</evidence>
<evidence type="ECO:0000256" key="4">
    <source>
        <dbReference type="ARBA" id="ARBA00022527"/>
    </source>
</evidence>
<evidence type="ECO:0000256" key="12">
    <source>
        <dbReference type="ARBA" id="ARBA00023136"/>
    </source>
</evidence>
<proteinExistence type="inferred from homology"/>
<dbReference type="OrthoDB" id="669224at2759"/>
<dbReference type="SUPFAM" id="SSF56112">
    <property type="entry name" value="Protein kinase-like (PK-like)"/>
    <property type="match status" value="1"/>
</dbReference>
<comment type="subcellular location">
    <subcellularLocation>
        <location evidence="1">Membrane</location>
        <topology evidence="1">Single-pass type I membrane protein</topology>
    </subcellularLocation>
</comment>
<comment type="caution">
    <text evidence="15">The sequence shown here is derived from an EMBL/GenBank/DDBJ whole genome shotgun (WGS) entry which is preliminary data.</text>
</comment>
<evidence type="ECO:0000256" key="13">
    <source>
        <dbReference type="ARBA" id="ARBA00023170"/>
    </source>
</evidence>
<evidence type="ECO:0000256" key="7">
    <source>
        <dbReference type="ARBA" id="ARBA00022729"/>
    </source>
</evidence>
<dbReference type="KEGG" id="tng:GSTEN00013590G001"/>
<evidence type="ECO:0000256" key="5">
    <source>
        <dbReference type="ARBA" id="ARBA00022679"/>
    </source>
</evidence>
<dbReference type="GO" id="GO:0030509">
    <property type="term" value="P:BMP signaling pathway"/>
    <property type="evidence" value="ECO:0007669"/>
    <property type="project" value="TreeGrafter"/>
</dbReference>
<dbReference type="InterPro" id="IPR000719">
    <property type="entry name" value="Prot_kinase_dom"/>
</dbReference>
<protein>
    <recommendedName>
        <fullName evidence="3">receptor protein serine/threonine kinase</fullName>
        <ecNumber evidence="3">2.7.11.30</ecNumber>
    </recommendedName>
</protein>
<organism evidence="15">
    <name type="scientific">Tetraodon nigroviridis</name>
    <name type="common">Spotted green pufferfish</name>
    <name type="synonym">Chelonodon nigroviridis</name>
    <dbReference type="NCBI Taxonomy" id="99883"/>
    <lineage>
        <taxon>Eukaryota</taxon>
        <taxon>Metazoa</taxon>
        <taxon>Chordata</taxon>
        <taxon>Craniata</taxon>
        <taxon>Vertebrata</taxon>
        <taxon>Euteleostomi</taxon>
        <taxon>Actinopterygii</taxon>
        <taxon>Neopterygii</taxon>
        <taxon>Teleostei</taxon>
        <taxon>Neoteleostei</taxon>
        <taxon>Acanthomorphata</taxon>
        <taxon>Eupercaria</taxon>
        <taxon>Tetraodontiformes</taxon>
        <taxon>Tetradontoidea</taxon>
        <taxon>Tetraodontidae</taxon>
        <taxon>Tetraodon</taxon>
    </lineage>
</organism>
<keyword evidence="13" id="KW-0675">Receptor</keyword>
<evidence type="ECO:0000256" key="10">
    <source>
        <dbReference type="ARBA" id="ARBA00022840"/>
    </source>
</evidence>
<evidence type="ECO:0000256" key="11">
    <source>
        <dbReference type="ARBA" id="ARBA00022989"/>
    </source>
</evidence>
<evidence type="ECO:0000256" key="2">
    <source>
        <dbReference type="ARBA" id="ARBA00009605"/>
    </source>
</evidence>
<evidence type="ECO:0000256" key="1">
    <source>
        <dbReference type="ARBA" id="ARBA00004479"/>
    </source>
</evidence>
<dbReference type="EMBL" id="CAAE01014479">
    <property type="protein sequence ID" value="CAF96520.1"/>
    <property type="molecule type" value="Genomic_DNA"/>
</dbReference>
<feature type="non-terminal residue" evidence="15">
    <location>
        <position position="304"/>
    </location>
</feature>
<keyword evidence="7" id="KW-0732">Signal</keyword>
<evidence type="ECO:0000313" key="15">
    <source>
        <dbReference type="EMBL" id="CAF96520.1"/>
    </source>
</evidence>
<sequence length="304" mass="33993">QIVSHGNFATVWLGTYQESRVAVKVFPARWKRNFAAEKEIYELPLMRHSGIVHFLGTARKPYGDSWLIVLQFVENGSLCTFLHENSVDWTSSLKLCLSLSQALAYLHSDLQRHDAHKPAVAHGDLSSFNVLVGADGACVLCDFGCATVLRSSSGYHRQSDTASLWDPVQRGTLRYMSPEILEGSVDLKNNRYMLPADVYSLALLLWEIWTCCSDFSNGRVAPQHQLPYESELGASVSTESLILHVCHMDMRPSIPQHWEVLSQGAALEEILTDCWDSDPDARLTAKCVADRLVSLHSCQNVPFK</sequence>
<accession>Q4SS62</accession>
<keyword evidence="8" id="KW-0547">Nucleotide-binding</keyword>
<dbReference type="PANTHER" id="PTHR23255:SF49">
    <property type="entry name" value="ANTI-MUELLERIAN HORMONE TYPE-2 RECEPTOR"/>
    <property type="match status" value="1"/>
</dbReference>
<dbReference type="GO" id="GO:0005024">
    <property type="term" value="F:transforming growth factor beta receptor activity"/>
    <property type="evidence" value="ECO:0007669"/>
    <property type="project" value="TreeGrafter"/>
</dbReference>
<dbReference type="InterPro" id="IPR001245">
    <property type="entry name" value="Ser-Thr/Tyr_kinase_cat_dom"/>
</dbReference>
<keyword evidence="12" id="KW-0472">Membrane</keyword>
<dbReference type="AlphaFoldDB" id="Q4SS62"/>
<dbReference type="CDD" id="cd14054">
    <property type="entry name" value="STKc_BMPR2_AMHR2"/>
    <property type="match status" value="1"/>
</dbReference>
<keyword evidence="9" id="KW-0418">Kinase</keyword>
<keyword evidence="4" id="KW-0723">Serine/threonine-protein kinase</keyword>
<keyword evidence="11" id="KW-1133">Transmembrane helix</keyword>
<feature type="domain" description="Protein kinase" evidence="14">
    <location>
        <begin position="1"/>
        <end position="295"/>
    </location>
</feature>
<name>Q4SS62_TETNG</name>
<dbReference type="InterPro" id="IPR011009">
    <property type="entry name" value="Kinase-like_dom_sf"/>
</dbReference>
<evidence type="ECO:0000256" key="6">
    <source>
        <dbReference type="ARBA" id="ARBA00022692"/>
    </source>
</evidence>
<dbReference type="GO" id="GO:0043235">
    <property type="term" value="C:receptor complex"/>
    <property type="evidence" value="ECO:0007669"/>
    <property type="project" value="TreeGrafter"/>
</dbReference>
<dbReference type="GO" id="GO:0005886">
    <property type="term" value="C:plasma membrane"/>
    <property type="evidence" value="ECO:0007669"/>
    <property type="project" value="TreeGrafter"/>
</dbReference>
<dbReference type="EC" id="2.7.11.30" evidence="3"/>
<evidence type="ECO:0000259" key="14">
    <source>
        <dbReference type="PROSITE" id="PS50011"/>
    </source>
</evidence>
<keyword evidence="6" id="KW-0812">Transmembrane</keyword>
<dbReference type="PIRSF" id="PIRSF000654">
    <property type="entry name" value="Integrin-linked_kinase"/>
    <property type="match status" value="1"/>
</dbReference>
<dbReference type="Gene3D" id="3.30.200.20">
    <property type="entry name" value="Phosphorylase Kinase, domain 1"/>
    <property type="match status" value="1"/>
</dbReference>
<dbReference type="InterPro" id="IPR000333">
    <property type="entry name" value="TGFB_receptor"/>
</dbReference>
<reference evidence="15" key="2">
    <citation type="submission" date="2004-02" db="EMBL/GenBank/DDBJ databases">
        <authorList>
            <consortium name="Genoscope"/>
            <consortium name="Whitehead Institute Centre for Genome Research"/>
        </authorList>
    </citation>
    <scope>NUCLEOTIDE SEQUENCE</scope>
</reference>
<comment type="similarity">
    <text evidence="2">Belongs to the protein kinase superfamily. TKL Ser/Thr protein kinase family. TGFB receptor subfamily.</text>
</comment>
<dbReference type="GO" id="GO:0005524">
    <property type="term" value="F:ATP binding"/>
    <property type="evidence" value="ECO:0007669"/>
    <property type="project" value="UniProtKB-KW"/>
</dbReference>
<dbReference type="PROSITE" id="PS50011">
    <property type="entry name" value="PROTEIN_KINASE_DOM"/>
    <property type="match status" value="1"/>
</dbReference>
<evidence type="ECO:0000256" key="9">
    <source>
        <dbReference type="ARBA" id="ARBA00022777"/>
    </source>
</evidence>
<keyword evidence="5" id="KW-0808">Transferase</keyword>
<dbReference type="Pfam" id="PF07714">
    <property type="entry name" value="PK_Tyr_Ser-Thr"/>
    <property type="match status" value="1"/>
</dbReference>
<evidence type="ECO:0000256" key="8">
    <source>
        <dbReference type="ARBA" id="ARBA00022741"/>
    </source>
</evidence>
<keyword evidence="10" id="KW-0067">ATP-binding</keyword>
<dbReference type="PANTHER" id="PTHR23255">
    <property type="entry name" value="TRANSFORMING GROWTH FACTOR-BETA RECEPTOR TYPE I AND II"/>
    <property type="match status" value="1"/>
</dbReference>
<feature type="non-terminal residue" evidence="15">
    <location>
        <position position="1"/>
    </location>
</feature>